<evidence type="ECO:0000256" key="9">
    <source>
        <dbReference type="HAMAP-Rule" id="MF_00528"/>
    </source>
</evidence>
<dbReference type="EMBL" id="LJQB01000086">
    <property type="protein sequence ID" value="KPW82172.1"/>
    <property type="molecule type" value="Genomic_DNA"/>
</dbReference>
<evidence type="ECO:0000256" key="2">
    <source>
        <dbReference type="ARBA" id="ARBA00022490"/>
    </source>
</evidence>
<feature type="site" description="Important for substrate specificity" evidence="9">
    <location>
        <position position="95"/>
    </location>
</feature>
<comment type="cofactor">
    <cofactor evidence="9">
        <name>a divalent metal cation</name>
        <dbReference type="ChEBI" id="CHEBI:60240"/>
    </cofactor>
</comment>
<comment type="caution">
    <text evidence="10">The sequence shown here is derived from an EMBL/GenBank/DDBJ whole genome shotgun (WGS) entry which is preliminary data.</text>
</comment>
<comment type="function">
    <text evidence="6 9">Nucleoside triphosphate pyrophosphatase that hydrolyzes 7-methyl-GTP (m(7)GTP). May have a dual role in cell division arrest and in preventing the incorporation of modified nucleotides into cellular nucleic acids.</text>
</comment>
<evidence type="ECO:0000313" key="10">
    <source>
        <dbReference type="EMBL" id="KPW82172.1"/>
    </source>
</evidence>
<evidence type="ECO:0000256" key="1">
    <source>
        <dbReference type="ARBA" id="ARBA00004496"/>
    </source>
</evidence>
<organism evidence="10 11">
    <name type="scientific">Pseudomonas congelans</name>
    <dbReference type="NCBI Taxonomy" id="200452"/>
    <lineage>
        <taxon>Bacteria</taxon>
        <taxon>Pseudomonadati</taxon>
        <taxon>Pseudomonadota</taxon>
        <taxon>Gammaproteobacteria</taxon>
        <taxon>Pseudomonadales</taxon>
        <taxon>Pseudomonadaceae</taxon>
        <taxon>Pseudomonas</taxon>
    </lineage>
</organism>
<evidence type="ECO:0000256" key="7">
    <source>
        <dbReference type="ARBA" id="ARBA00060749"/>
    </source>
</evidence>
<feature type="site" description="Important for substrate specificity" evidence="9">
    <location>
        <position position="179"/>
    </location>
</feature>
<keyword evidence="2 9" id="KW-0963">Cytoplasm</keyword>
<gene>
    <name evidence="10" type="ORF">ALO92_05100</name>
</gene>
<sequence>MSKEIQACSSLRPLFRINAQPTENRMPSLLLASSSSYRRELLARLRLPFTCRSPDIDEGRRPNESAFDLVQRLAQEKATALAAEHPHHLIIGSDQVAILDEQVLGKPHNFERALEQLTAASGKSVTFLTGLALLNSSTGECQIDCVPFTVHMRELDRASIERYLHAEQPYDCAGSFKAEGLGVSLFRSTEGSDATSLIGLPLIRLVDMLIKEGVSVP</sequence>
<evidence type="ECO:0000256" key="4">
    <source>
        <dbReference type="ARBA" id="ARBA00023080"/>
    </source>
</evidence>
<dbReference type="AlphaFoldDB" id="A0A0P9M2X3"/>
<comment type="catalytic activity">
    <reaction evidence="5 9">
        <text>N(7)-methyl-GTP + H2O = N(7)-methyl-GMP + diphosphate + H(+)</text>
        <dbReference type="Rhea" id="RHEA:58744"/>
        <dbReference type="ChEBI" id="CHEBI:15377"/>
        <dbReference type="ChEBI" id="CHEBI:15378"/>
        <dbReference type="ChEBI" id="CHEBI:33019"/>
        <dbReference type="ChEBI" id="CHEBI:58285"/>
        <dbReference type="ChEBI" id="CHEBI:87133"/>
    </reaction>
</comment>
<dbReference type="Proteomes" id="UP000050411">
    <property type="component" value="Unassembled WGS sequence"/>
</dbReference>
<dbReference type="GO" id="GO:0009117">
    <property type="term" value="P:nucleotide metabolic process"/>
    <property type="evidence" value="ECO:0007669"/>
    <property type="project" value="UniProtKB-KW"/>
</dbReference>
<dbReference type="Gene3D" id="3.90.950.10">
    <property type="match status" value="1"/>
</dbReference>
<dbReference type="HAMAP" id="MF_00528">
    <property type="entry name" value="Maf"/>
    <property type="match status" value="1"/>
</dbReference>
<dbReference type="PANTHER" id="PTHR43213:SF10">
    <property type="entry name" value="7-METHYL-GTP PYROPHOSPHATASE"/>
    <property type="match status" value="1"/>
</dbReference>
<dbReference type="FunFam" id="3.90.950.10:FF:000005">
    <property type="entry name" value="7-methyl-GTP pyrophosphatase"/>
    <property type="match status" value="1"/>
</dbReference>
<proteinExistence type="inferred from homology"/>
<keyword evidence="3 9" id="KW-0378">Hydrolase</keyword>
<comment type="caution">
    <text evidence="9">Lacks conserved residue(s) required for the propagation of feature annotation.</text>
</comment>
<evidence type="ECO:0000313" key="11">
    <source>
        <dbReference type="Proteomes" id="UP000050411"/>
    </source>
</evidence>
<dbReference type="PATRIC" id="fig|200452.3.peg.3748"/>
<dbReference type="GO" id="GO:0005737">
    <property type="term" value="C:cytoplasm"/>
    <property type="evidence" value="ECO:0007669"/>
    <property type="project" value="UniProtKB-SubCell"/>
</dbReference>
<dbReference type="SUPFAM" id="SSF52972">
    <property type="entry name" value="ITPase-like"/>
    <property type="match status" value="1"/>
</dbReference>
<feature type="site" description="Important for substrate specificity" evidence="9">
    <location>
        <position position="37"/>
    </location>
</feature>
<dbReference type="PIRSF" id="PIRSF006305">
    <property type="entry name" value="Maf"/>
    <property type="match status" value="1"/>
</dbReference>
<accession>A0A0P9M2X3</accession>
<dbReference type="InterPro" id="IPR029001">
    <property type="entry name" value="ITPase-like_fam"/>
</dbReference>
<protein>
    <recommendedName>
        <fullName evidence="8 9">7-methyl-GTP pyrophosphatase</fullName>
        <shortName evidence="9">m(7)GTP pyrophosphatase</shortName>
        <ecNumber evidence="9">3.6.1.-</ecNumber>
    </recommendedName>
</protein>
<evidence type="ECO:0000256" key="5">
    <source>
        <dbReference type="ARBA" id="ARBA00050213"/>
    </source>
</evidence>
<dbReference type="NCBIfam" id="TIGR00172">
    <property type="entry name" value="maf"/>
    <property type="match status" value="1"/>
</dbReference>
<dbReference type="PANTHER" id="PTHR43213">
    <property type="entry name" value="BIFUNCTIONAL DTTP/UTP PYROPHOSPHATASE/METHYLTRANSFERASE PROTEIN-RELATED"/>
    <property type="match status" value="1"/>
</dbReference>
<dbReference type="EC" id="3.6.1.-" evidence="9"/>
<comment type="similarity">
    <text evidence="7 9">Belongs to the Maf family. YceF subfamily.</text>
</comment>
<evidence type="ECO:0000256" key="8">
    <source>
        <dbReference type="ARBA" id="ARBA00068163"/>
    </source>
</evidence>
<dbReference type="CDD" id="cd00555">
    <property type="entry name" value="Maf"/>
    <property type="match status" value="1"/>
</dbReference>
<reference evidence="10 11" key="1">
    <citation type="submission" date="2015-09" db="EMBL/GenBank/DDBJ databases">
        <title>Genome announcement of multiple Pseudomonas syringae strains.</title>
        <authorList>
            <person name="Thakur S."/>
            <person name="Wang P.W."/>
            <person name="Gong Y."/>
            <person name="Weir B.S."/>
            <person name="Guttman D.S."/>
        </authorList>
    </citation>
    <scope>NUCLEOTIDE SEQUENCE [LARGE SCALE GENOMIC DNA]</scope>
    <source>
        <strain evidence="10 11">ICMP19117</strain>
    </source>
</reference>
<evidence type="ECO:0000256" key="6">
    <source>
        <dbReference type="ARBA" id="ARBA00053369"/>
    </source>
</evidence>
<evidence type="ECO:0000256" key="3">
    <source>
        <dbReference type="ARBA" id="ARBA00022801"/>
    </source>
</evidence>
<dbReference type="InterPro" id="IPR003697">
    <property type="entry name" value="Maf-like"/>
</dbReference>
<keyword evidence="4 9" id="KW-0546">Nucleotide metabolism</keyword>
<dbReference type="GO" id="GO:0047429">
    <property type="term" value="F:nucleoside triphosphate diphosphatase activity"/>
    <property type="evidence" value="ECO:0007669"/>
    <property type="project" value="InterPro"/>
</dbReference>
<feature type="active site" description="Proton acceptor" evidence="9">
    <location>
        <position position="94"/>
    </location>
</feature>
<name>A0A0P9M2X3_9PSED</name>
<dbReference type="Pfam" id="PF02545">
    <property type="entry name" value="Maf"/>
    <property type="match status" value="1"/>
</dbReference>
<comment type="subcellular location">
    <subcellularLocation>
        <location evidence="1 9">Cytoplasm</location>
    </subcellularLocation>
</comment>